<dbReference type="Gene3D" id="1.10.10.10">
    <property type="entry name" value="Winged helix-like DNA-binding domain superfamily/Winged helix DNA-binding domain"/>
    <property type="match status" value="1"/>
</dbReference>
<gene>
    <name evidence="6" type="ORF">I2F25_03510</name>
</gene>
<comment type="caution">
    <text evidence="6">The sequence shown here is derived from an EMBL/GenBank/DDBJ whole genome shotgun (WGS) entry which is preliminary data.</text>
</comment>
<evidence type="ECO:0000313" key="6">
    <source>
        <dbReference type="EMBL" id="MEB5476124.1"/>
    </source>
</evidence>
<comment type="similarity">
    <text evidence="1">Belongs to the LysR transcriptional regulatory family.</text>
</comment>
<dbReference type="PRINTS" id="PR00039">
    <property type="entry name" value="HTHLYSR"/>
</dbReference>
<protein>
    <submittedName>
        <fullName evidence="6">LysR family transcriptional regulator</fullName>
    </submittedName>
</protein>
<dbReference type="Proteomes" id="UP001339883">
    <property type="component" value="Unassembled WGS sequence"/>
</dbReference>
<feature type="domain" description="HTH lysR-type" evidence="5">
    <location>
        <begin position="1"/>
        <end position="58"/>
    </location>
</feature>
<dbReference type="PROSITE" id="PS50931">
    <property type="entry name" value="HTH_LYSR"/>
    <property type="match status" value="1"/>
</dbReference>
<evidence type="ECO:0000256" key="2">
    <source>
        <dbReference type="ARBA" id="ARBA00023015"/>
    </source>
</evidence>
<dbReference type="InterPro" id="IPR005119">
    <property type="entry name" value="LysR_subst-bd"/>
</dbReference>
<dbReference type="PANTHER" id="PTHR30346">
    <property type="entry name" value="TRANSCRIPTIONAL DUAL REGULATOR HCAR-RELATED"/>
    <property type="match status" value="1"/>
</dbReference>
<keyword evidence="2" id="KW-0805">Transcription regulation</keyword>
<keyword evidence="7" id="KW-1185">Reference proteome</keyword>
<evidence type="ECO:0000256" key="1">
    <source>
        <dbReference type="ARBA" id="ARBA00009437"/>
    </source>
</evidence>
<dbReference type="Pfam" id="PF03466">
    <property type="entry name" value="LysR_substrate"/>
    <property type="match status" value="1"/>
</dbReference>
<proteinExistence type="inferred from homology"/>
<evidence type="ECO:0000313" key="7">
    <source>
        <dbReference type="Proteomes" id="UP001339883"/>
    </source>
</evidence>
<dbReference type="Gene3D" id="3.40.190.10">
    <property type="entry name" value="Periplasmic binding protein-like II"/>
    <property type="match status" value="2"/>
</dbReference>
<evidence type="ECO:0000259" key="5">
    <source>
        <dbReference type="PROSITE" id="PS50931"/>
    </source>
</evidence>
<evidence type="ECO:0000256" key="3">
    <source>
        <dbReference type="ARBA" id="ARBA00023125"/>
    </source>
</evidence>
<name>A0ABU6DQK7_9GAMM</name>
<evidence type="ECO:0000256" key="4">
    <source>
        <dbReference type="ARBA" id="ARBA00023163"/>
    </source>
</evidence>
<dbReference type="Pfam" id="PF00126">
    <property type="entry name" value="HTH_1"/>
    <property type="match status" value="1"/>
</dbReference>
<sequence length="299" mass="33164">MDLRHIRYFITVAEEQSFSKAAQRLHMSQPPLSMQIKQLEEEIGTELFYRTSQGVSLTPSGKVFLKSVLPIQHQVQHAIKQAQSTANGEIGELRLGFTGTAILNPLIPKAIQRFQKQYPSINLVLTEANSLLLIEAILHNELDIAVIRPPKTYPNDLCIQHLIDEHLVAVLPQDYLLTDEKLSSLEALKNERFIVSPYEVSAGLFEATVHACAQSGFEPKFGPSAPQIVSILSLVAANIGVSLVPESTQQLNIKGIQYQALDPKISKIGLGLAYKADHHSQPAINFSSILHSLLHHQYE</sequence>
<dbReference type="InterPro" id="IPR000847">
    <property type="entry name" value="LysR_HTH_N"/>
</dbReference>
<keyword evidence="4" id="KW-0804">Transcription</keyword>
<keyword evidence="3" id="KW-0238">DNA-binding</keyword>
<dbReference type="SUPFAM" id="SSF46785">
    <property type="entry name" value="Winged helix' DNA-binding domain"/>
    <property type="match status" value="1"/>
</dbReference>
<reference evidence="6 7" key="1">
    <citation type="submission" date="2019-08" db="EMBL/GenBank/DDBJ databases">
        <title>Five species of Acinetobacter isolated from floral nectar and animal pollinators.</title>
        <authorList>
            <person name="Hendry T.A."/>
        </authorList>
    </citation>
    <scope>NUCLEOTIDE SEQUENCE [LARGE SCALE GENOMIC DNA]</scope>
    <source>
        <strain evidence="6 7">MD18.27</strain>
    </source>
</reference>
<accession>A0ABU6DQK7</accession>
<dbReference type="PANTHER" id="PTHR30346:SF30">
    <property type="entry name" value="SMALL NEUTRAL PROTEASE REGULATORY PROTEIN"/>
    <property type="match status" value="1"/>
</dbReference>
<dbReference type="InterPro" id="IPR036390">
    <property type="entry name" value="WH_DNA-bd_sf"/>
</dbReference>
<dbReference type="InterPro" id="IPR036388">
    <property type="entry name" value="WH-like_DNA-bd_sf"/>
</dbReference>
<dbReference type="EMBL" id="VTDN01000002">
    <property type="protein sequence ID" value="MEB5476124.1"/>
    <property type="molecule type" value="Genomic_DNA"/>
</dbReference>
<organism evidence="6 7">
    <name type="scientific">Acinetobacter pollinis</name>
    <dbReference type="NCBI Taxonomy" id="2605270"/>
    <lineage>
        <taxon>Bacteria</taxon>
        <taxon>Pseudomonadati</taxon>
        <taxon>Pseudomonadota</taxon>
        <taxon>Gammaproteobacteria</taxon>
        <taxon>Moraxellales</taxon>
        <taxon>Moraxellaceae</taxon>
        <taxon>Acinetobacter</taxon>
    </lineage>
</organism>
<dbReference type="RefSeq" id="WP_325774702.1">
    <property type="nucleotide sequence ID" value="NZ_VTDN01000002.1"/>
</dbReference>
<dbReference type="SUPFAM" id="SSF53850">
    <property type="entry name" value="Periplasmic binding protein-like II"/>
    <property type="match status" value="1"/>
</dbReference>